<organism evidence="2 3">
    <name type="scientific">Psychrosphaera aquimarina</name>
    <dbReference type="NCBI Taxonomy" id="2044854"/>
    <lineage>
        <taxon>Bacteria</taxon>
        <taxon>Pseudomonadati</taxon>
        <taxon>Pseudomonadota</taxon>
        <taxon>Gammaproteobacteria</taxon>
        <taxon>Alteromonadales</taxon>
        <taxon>Pseudoalteromonadaceae</taxon>
        <taxon>Psychrosphaera</taxon>
    </lineage>
</organism>
<feature type="chain" id="PRO_5046668029" evidence="1">
    <location>
        <begin position="20"/>
        <end position="131"/>
    </location>
</feature>
<evidence type="ECO:0000313" key="3">
    <source>
        <dbReference type="Proteomes" id="UP001257914"/>
    </source>
</evidence>
<sequence>MKKLASVLIATVLAFGVNANQNQSYKLITVSTYLNFYLLNLNACEDYHPSTRQAAYKAEATLYPYFESLDKKVSALKIDQDDKDAIAKTVSARRDKLNTQIAEGEFTIEHCNAVVRIVNEGLDPTILASIK</sequence>
<comment type="caution">
    <text evidence="2">The sequence shown here is derived from an EMBL/GenBank/DDBJ whole genome shotgun (WGS) entry which is preliminary data.</text>
</comment>
<dbReference type="RefSeq" id="WP_216055044.1">
    <property type="nucleotide sequence ID" value="NZ_JAWCUA010000010.1"/>
</dbReference>
<reference evidence="2 3" key="1">
    <citation type="submission" date="2023-10" db="EMBL/GenBank/DDBJ databases">
        <title>Psychrosphaera aquimaarina strain SW33 isolated from seawater.</title>
        <authorList>
            <person name="Bayburt H."/>
            <person name="Kim J.M."/>
            <person name="Choi B.J."/>
            <person name="Jeon C.O."/>
        </authorList>
    </citation>
    <scope>NUCLEOTIDE SEQUENCE [LARGE SCALE GENOMIC DNA]</scope>
    <source>
        <strain evidence="2 3">KCTC 52743</strain>
    </source>
</reference>
<gene>
    <name evidence="2" type="ORF">RT723_17870</name>
</gene>
<dbReference type="EMBL" id="JAWCUA010000010">
    <property type="protein sequence ID" value="MDU0114825.1"/>
    <property type="molecule type" value="Genomic_DNA"/>
</dbReference>
<feature type="signal peptide" evidence="1">
    <location>
        <begin position="1"/>
        <end position="19"/>
    </location>
</feature>
<protein>
    <submittedName>
        <fullName evidence="2">Uncharacterized protein</fullName>
    </submittedName>
</protein>
<evidence type="ECO:0000313" key="2">
    <source>
        <dbReference type="EMBL" id="MDU0114825.1"/>
    </source>
</evidence>
<keyword evidence="3" id="KW-1185">Reference proteome</keyword>
<evidence type="ECO:0000256" key="1">
    <source>
        <dbReference type="SAM" id="SignalP"/>
    </source>
</evidence>
<accession>A0ABU3R587</accession>
<keyword evidence="1" id="KW-0732">Signal</keyword>
<dbReference type="Proteomes" id="UP001257914">
    <property type="component" value="Unassembled WGS sequence"/>
</dbReference>
<name>A0ABU3R587_9GAMM</name>
<proteinExistence type="predicted"/>